<evidence type="ECO:0000313" key="1">
    <source>
        <dbReference type="EMBL" id="MBI5248172.1"/>
    </source>
</evidence>
<dbReference type="AlphaFoldDB" id="A0A9D6Z215"/>
<comment type="caution">
    <text evidence="1">The sequence shown here is derived from an EMBL/GenBank/DDBJ whole genome shotgun (WGS) entry which is preliminary data.</text>
</comment>
<accession>A0A9D6Z215</accession>
<reference evidence="1" key="1">
    <citation type="submission" date="2020-07" db="EMBL/GenBank/DDBJ databases">
        <title>Huge and variable diversity of episymbiotic CPR bacteria and DPANN archaea in groundwater ecosystems.</title>
        <authorList>
            <person name="He C.Y."/>
            <person name="Keren R."/>
            <person name="Whittaker M."/>
            <person name="Farag I.F."/>
            <person name="Doudna J."/>
            <person name="Cate J.H.D."/>
            <person name="Banfield J.F."/>
        </authorList>
    </citation>
    <scope>NUCLEOTIDE SEQUENCE</scope>
    <source>
        <strain evidence="1">NC_groundwater_1664_Pr3_B-0.1um_52_9</strain>
    </source>
</reference>
<proteinExistence type="predicted"/>
<gene>
    <name evidence="1" type="ORF">HY912_01645</name>
</gene>
<dbReference type="Proteomes" id="UP000807825">
    <property type="component" value="Unassembled WGS sequence"/>
</dbReference>
<sequence>MATTDTPDTIWVKVYDGEGDDAKLIFEGTSREWDIFRTTHHWGVQKEKPSKKTEDN</sequence>
<evidence type="ECO:0000313" key="2">
    <source>
        <dbReference type="Proteomes" id="UP000807825"/>
    </source>
</evidence>
<organism evidence="1 2">
    <name type="scientific">Desulfomonile tiedjei</name>
    <dbReference type="NCBI Taxonomy" id="2358"/>
    <lineage>
        <taxon>Bacteria</taxon>
        <taxon>Pseudomonadati</taxon>
        <taxon>Thermodesulfobacteriota</taxon>
        <taxon>Desulfomonilia</taxon>
        <taxon>Desulfomonilales</taxon>
        <taxon>Desulfomonilaceae</taxon>
        <taxon>Desulfomonile</taxon>
    </lineage>
</organism>
<name>A0A9D6Z215_9BACT</name>
<dbReference type="EMBL" id="JACRDE010000049">
    <property type="protein sequence ID" value="MBI5248172.1"/>
    <property type="molecule type" value="Genomic_DNA"/>
</dbReference>
<protein>
    <submittedName>
        <fullName evidence="1">Uncharacterized protein</fullName>
    </submittedName>
</protein>